<dbReference type="eggNOG" id="KOG0017">
    <property type="taxonomic scope" value="Eukaryota"/>
</dbReference>
<dbReference type="InterPro" id="IPR005162">
    <property type="entry name" value="Retrotrans_gag_dom"/>
</dbReference>
<dbReference type="STRING" id="1220926.S2JTG1"/>
<accession>S2JTG1</accession>
<dbReference type="AlphaFoldDB" id="S2JTG1"/>
<dbReference type="Pfam" id="PF03732">
    <property type="entry name" value="Retrotrans_gag"/>
    <property type="match status" value="1"/>
</dbReference>
<dbReference type="OMA" id="YVIAKVF"/>
<dbReference type="VEuPathDB" id="FungiDB:HMPREF1544_07204"/>
<evidence type="ECO:0000313" key="2">
    <source>
        <dbReference type="EMBL" id="EPB86043.1"/>
    </source>
</evidence>
<gene>
    <name evidence="2" type="ORF">HMPREF1544_07204</name>
</gene>
<reference evidence="3" key="1">
    <citation type="submission" date="2013-05" db="EMBL/GenBank/DDBJ databases">
        <title>The Genome sequence of Mucor circinelloides f. circinelloides 1006PhL.</title>
        <authorList>
            <consortium name="The Broad Institute Genomics Platform"/>
            <person name="Cuomo C."/>
            <person name="Earl A."/>
            <person name="Findley K."/>
            <person name="Lee S.C."/>
            <person name="Walker B."/>
            <person name="Young S."/>
            <person name="Zeng Q."/>
            <person name="Gargeya S."/>
            <person name="Fitzgerald M."/>
            <person name="Haas B."/>
            <person name="Abouelleil A."/>
            <person name="Allen A.W."/>
            <person name="Alvarado L."/>
            <person name="Arachchi H.M."/>
            <person name="Berlin A.M."/>
            <person name="Chapman S.B."/>
            <person name="Gainer-Dewar J."/>
            <person name="Goldberg J."/>
            <person name="Griggs A."/>
            <person name="Gujja S."/>
            <person name="Hansen M."/>
            <person name="Howarth C."/>
            <person name="Imamovic A."/>
            <person name="Ireland A."/>
            <person name="Larimer J."/>
            <person name="McCowan C."/>
            <person name="Murphy C."/>
            <person name="Pearson M."/>
            <person name="Poon T.W."/>
            <person name="Priest M."/>
            <person name="Roberts A."/>
            <person name="Saif S."/>
            <person name="Shea T."/>
            <person name="Sisk P."/>
            <person name="Sykes S."/>
            <person name="Wortman J."/>
            <person name="Nusbaum C."/>
            <person name="Birren B."/>
        </authorList>
    </citation>
    <scope>NUCLEOTIDE SEQUENCE [LARGE SCALE GENOMIC DNA]</scope>
    <source>
        <strain evidence="3">1006PhL</strain>
    </source>
</reference>
<dbReference type="OrthoDB" id="2288643at2759"/>
<organism evidence="2 3">
    <name type="scientific">Mucor circinelloides f. circinelloides (strain 1006PhL)</name>
    <name type="common">Mucormycosis agent</name>
    <name type="synonym">Calyptromyces circinelloides</name>
    <dbReference type="NCBI Taxonomy" id="1220926"/>
    <lineage>
        <taxon>Eukaryota</taxon>
        <taxon>Fungi</taxon>
        <taxon>Fungi incertae sedis</taxon>
        <taxon>Mucoromycota</taxon>
        <taxon>Mucoromycotina</taxon>
        <taxon>Mucoromycetes</taxon>
        <taxon>Mucorales</taxon>
        <taxon>Mucorineae</taxon>
        <taxon>Mucoraceae</taxon>
        <taxon>Mucor</taxon>
    </lineage>
</organism>
<feature type="non-terminal residue" evidence="2">
    <location>
        <position position="291"/>
    </location>
</feature>
<name>S2JTG1_MUCC1</name>
<evidence type="ECO:0000313" key="3">
    <source>
        <dbReference type="Proteomes" id="UP000014254"/>
    </source>
</evidence>
<protein>
    <recommendedName>
        <fullName evidence="1">Retrotransposon gag domain-containing protein</fullName>
    </recommendedName>
</protein>
<dbReference type="InParanoid" id="S2JTG1"/>
<feature type="domain" description="Retrotransposon gag" evidence="1">
    <location>
        <begin position="145"/>
        <end position="228"/>
    </location>
</feature>
<dbReference type="Proteomes" id="UP000014254">
    <property type="component" value="Unassembled WGS sequence"/>
</dbReference>
<proteinExistence type="predicted"/>
<keyword evidence="3" id="KW-1185">Reference proteome</keyword>
<sequence>MSTPSDSTAPLSLDDAVRRLVDEVSRLGIDIATAGDKPKEEVDPLRELLRIKTADLESIRGLPGLTSSFTFGASPGLANSGMAAAIGLSTVVPNGLPLFQWPGFIRDAKRESFADIEECLRRFEDVLNSHGLDFDSNWLRLLPRCLGHDLRDWLNEFVQVNGSVVSWSFFKDAIVSRYGVPKEQLRFARIREFLNCVKLETESVDAFLERFKSLKVRSEVSDKYVIAKVFFDAFPESTSRLIMVAMGQASESSFYDVDFVSSVARRLDIAVDKKLGKVASGLSSAPKKRDA</sequence>
<dbReference type="EMBL" id="KE123998">
    <property type="protein sequence ID" value="EPB86043.1"/>
    <property type="molecule type" value="Genomic_DNA"/>
</dbReference>
<evidence type="ECO:0000259" key="1">
    <source>
        <dbReference type="Pfam" id="PF03732"/>
    </source>
</evidence>